<dbReference type="InterPro" id="IPR029068">
    <property type="entry name" value="Glyas_Bleomycin-R_OHBP_Dase"/>
</dbReference>
<dbReference type="InterPro" id="IPR004360">
    <property type="entry name" value="Glyas_Fos-R_dOase_dom"/>
</dbReference>
<evidence type="ECO:0000256" key="1">
    <source>
        <dbReference type="ARBA" id="ARBA00023251"/>
    </source>
</evidence>
<evidence type="ECO:0000313" key="4">
    <source>
        <dbReference type="Proteomes" id="UP000466554"/>
    </source>
</evidence>
<reference evidence="3 4" key="1">
    <citation type="journal article" date="2019" name="Emerg. Microbes Infect.">
        <title>Comprehensive subspecies identification of 175 nontuberculous mycobacteria species based on 7547 genomic profiles.</title>
        <authorList>
            <person name="Matsumoto Y."/>
            <person name="Kinjo T."/>
            <person name="Motooka D."/>
            <person name="Nabeya D."/>
            <person name="Jung N."/>
            <person name="Uechi K."/>
            <person name="Horii T."/>
            <person name="Iida T."/>
            <person name="Fujita J."/>
            <person name="Nakamura S."/>
        </authorList>
    </citation>
    <scope>NUCLEOTIDE SEQUENCE [LARGE SCALE GENOMIC DNA]</scope>
    <source>
        <strain evidence="3 4">JCM 6367</strain>
    </source>
</reference>
<dbReference type="EMBL" id="AP022598">
    <property type="protein sequence ID" value="BBY76556.1"/>
    <property type="molecule type" value="Genomic_DNA"/>
</dbReference>
<dbReference type="CDD" id="cd08349">
    <property type="entry name" value="BLMA_like"/>
    <property type="match status" value="1"/>
</dbReference>
<proteinExistence type="predicted"/>
<keyword evidence="1" id="KW-0046">Antibiotic resistance</keyword>
<name>A0A7I7U8A5_MYCPF</name>
<evidence type="ECO:0000313" key="3">
    <source>
        <dbReference type="EMBL" id="BBY76556.1"/>
    </source>
</evidence>
<dbReference type="Pfam" id="PF00903">
    <property type="entry name" value="Glyoxalase"/>
    <property type="match status" value="1"/>
</dbReference>
<accession>A0A7I7U8A5</accession>
<dbReference type="Gene3D" id="3.10.180.10">
    <property type="entry name" value="2,3-Dihydroxybiphenyl 1,2-Dioxygenase, domain 1"/>
    <property type="match status" value="1"/>
</dbReference>
<protein>
    <recommendedName>
        <fullName evidence="2">Glyoxalase/fosfomycin resistance/dioxygenase domain-containing protein</fullName>
    </recommendedName>
</protein>
<dbReference type="GO" id="GO:0046677">
    <property type="term" value="P:response to antibiotic"/>
    <property type="evidence" value="ECO:0007669"/>
    <property type="project" value="UniProtKB-KW"/>
</dbReference>
<feature type="domain" description="Glyoxalase/fosfomycin resistance/dioxygenase" evidence="2">
    <location>
        <begin position="10"/>
        <end position="123"/>
    </location>
</feature>
<evidence type="ECO:0000259" key="2">
    <source>
        <dbReference type="Pfam" id="PF00903"/>
    </source>
</evidence>
<gene>
    <name evidence="3" type="ORF">MPRF_34550</name>
</gene>
<dbReference type="AlphaFoldDB" id="A0A7I7U8A5"/>
<sequence length="238" mass="26198">MTETTIPRLMARSIEPIAEFYAALGFEITFEQTAPYQFLSVRRGGIELDFYGDREHDPLSCTHACLVRTDDVDLLYGRFTAGLRDVLGSVPVQGIPRIGALADMSYGVRQFLVTDPGGNTIQVAQPISDNQHHRPLPRGTFDRAIHMGSLYANAKQDLALAVTVLDRALHRADEEPTVIQLVKLLVLRADVAVRQGQPAVARDLLTRARATGADGPELADDLRRAAELETALGWDEPR</sequence>
<dbReference type="SUPFAM" id="SSF54593">
    <property type="entry name" value="Glyoxalase/Bleomycin resistance protein/Dihydroxybiphenyl dioxygenase"/>
    <property type="match status" value="1"/>
</dbReference>
<organism evidence="3 4">
    <name type="scientific">Mycolicibacterium parafortuitum</name>
    <name type="common">Mycobacterium parafortuitum</name>
    <dbReference type="NCBI Taxonomy" id="39692"/>
    <lineage>
        <taxon>Bacteria</taxon>
        <taxon>Bacillati</taxon>
        <taxon>Actinomycetota</taxon>
        <taxon>Actinomycetes</taxon>
        <taxon>Mycobacteriales</taxon>
        <taxon>Mycobacteriaceae</taxon>
        <taxon>Mycolicibacterium</taxon>
    </lineage>
</organism>
<dbReference type="RefSeq" id="WP_232079742.1">
    <property type="nucleotide sequence ID" value="NZ_AP022598.1"/>
</dbReference>
<dbReference type="InterPro" id="IPR000335">
    <property type="entry name" value="Bleomycin-R"/>
</dbReference>
<dbReference type="Proteomes" id="UP000466554">
    <property type="component" value="Chromosome"/>
</dbReference>